<keyword evidence="12 15" id="KW-0833">Ubl conjugation pathway</keyword>
<dbReference type="GO" id="GO:0061630">
    <property type="term" value="F:ubiquitin protein ligase activity"/>
    <property type="evidence" value="ECO:0007669"/>
    <property type="project" value="UniProtKB-UniRule"/>
</dbReference>
<evidence type="ECO:0000256" key="6">
    <source>
        <dbReference type="ARBA" id="ARBA00017157"/>
    </source>
</evidence>
<gene>
    <name evidence="18" type="ORF">EV421DRAFT_1077141</name>
</gene>
<dbReference type="SUPFAM" id="SSF48371">
    <property type="entry name" value="ARM repeat"/>
    <property type="match status" value="1"/>
</dbReference>
<dbReference type="GO" id="GO:1990116">
    <property type="term" value="P:ribosome-associated ubiquitin-dependent protein catabolic process"/>
    <property type="evidence" value="ECO:0007669"/>
    <property type="project" value="UniProtKB-UniRule"/>
</dbReference>
<evidence type="ECO:0000256" key="7">
    <source>
        <dbReference type="ARBA" id="ARBA00022490"/>
    </source>
</evidence>
<evidence type="ECO:0000256" key="10">
    <source>
        <dbReference type="ARBA" id="ARBA00022737"/>
    </source>
</evidence>
<comment type="pathway">
    <text evidence="3 15">Protein modification; protein ubiquitination.</text>
</comment>
<evidence type="ECO:0000313" key="18">
    <source>
        <dbReference type="EMBL" id="KAK0437212.1"/>
    </source>
</evidence>
<feature type="region of interest" description="Disordered" evidence="16">
    <location>
        <begin position="1"/>
        <end position="62"/>
    </location>
</feature>
<evidence type="ECO:0000256" key="2">
    <source>
        <dbReference type="ARBA" id="ARBA00004514"/>
    </source>
</evidence>
<dbReference type="InterPro" id="IPR013083">
    <property type="entry name" value="Znf_RING/FYVE/PHD"/>
</dbReference>
<dbReference type="Pfam" id="PF22999">
    <property type="entry name" value="LTN1_E3_ligase_6th"/>
    <property type="match status" value="1"/>
</dbReference>
<evidence type="ECO:0000256" key="16">
    <source>
        <dbReference type="SAM" id="MobiDB-lite"/>
    </source>
</evidence>
<feature type="domain" description="RING-type" evidence="17">
    <location>
        <begin position="1661"/>
        <end position="1725"/>
    </location>
</feature>
<dbReference type="GO" id="GO:0043023">
    <property type="term" value="F:ribosomal large subunit binding"/>
    <property type="evidence" value="ECO:0007669"/>
    <property type="project" value="TreeGrafter"/>
</dbReference>
<dbReference type="PANTHER" id="PTHR12389:SF0">
    <property type="entry name" value="E3 UBIQUITIN-PROTEIN LIGASE LISTERIN"/>
    <property type="match status" value="1"/>
</dbReference>
<comment type="similarity">
    <text evidence="4 15">Belongs to the LTN1 family.</text>
</comment>
<dbReference type="Pfam" id="PF23009">
    <property type="entry name" value="UBC_like"/>
    <property type="match status" value="1"/>
</dbReference>
<organism evidence="18 19">
    <name type="scientific">Armillaria borealis</name>
    <dbReference type="NCBI Taxonomy" id="47425"/>
    <lineage>
        <taxon>Eukaryota</taxon>
        <taxon>Fungi</taxon>
        <taxon>Dikarya</taxon>
        <taxon>Basidiomycota</taxon>
        <taxon>Agaricomycotina</taxon>
        <taxon>Agaricomycetes</taxon>
        <taxon>Agaricomycetidae</taxon>
        <taxon>Agaricales</taxon>
        <taxon>Marasmiineae</taxon>
        <taxon>Physalacriaceae</taxon>
        <taxon>Armillaria</taxon>
    </lineage>
</organism>
<dbReference type="InterPro" id="IPR001841">
    <property type="entry name" value="Znf_RING"/>
</dbReference>
<feature type="compositionally biased region" description="Basic and acidic residues" evidence="16">
    <location>
        <begin position="259"/>
        <end position="272"/>
    </location>
</feature>
<dbReference type="GO" id="GO:0072344">
    <property type="term" value="P:rescue of stalled ribosome"/>
    <property type="evidence" value="ECO:0007669"/>
    <property type="project" value="UniProtKB-UniRule"/>
</dbReference>
<name>A0AA39J6T7_9AGAR</name>
<evidence type="ECO:0000256" key="9">
    <source>
        <dbReference type="ARBA" id="ARBA00022723"/>
    </source>
</evidence>
<dbReference type="EC" id="2.3.2.27" evidence="5 15"/>
<evidence type="ECO:0000259" key="17">
    <source>
        <dbReference type="PROSITE" id="PS50089"/>
    </source>
</evidence>
<comment type="subcellular location">
    <subcellularLocation>
        <location evidence="2">Cytoplasm</location>
        <location evidence="2">Cytosol</location>
    </subcellularLocation>
</comment>
<dbReference type="InterPro" id="IPR039804">
    <property type="entry name" value="RING-CH-C4HC3_LTN1"/>
</dbReference>
<dbReference type="Gene3D" id="3.30.40.10">
    <property type="entry name" value="Zinc/RING finger domain, C3HC4 (zinc finger)"/>
    <property type="match status" value="1"/>
</dbReference>
<dbReference type="GO" id="GO:0005829">
    <property type="term" value="C:cytosol"/>
    <property type="evidence" value="ECO:0007669"/>
    <property type="project" value="UniProtKB-SubCell"/>
</dbReference>
<evidence type="ECO:0000256" key="14">
    <source>
        <dbReference type="PROSITE-ProRule" id="PRU00175"/>
    </source>
</evidence>
<evidence type="ECO:0000256" key="4">
    <source>
        <dbReference type="ARBA" id="ARBA00007997"/>
    </source>
</evidence>
<keyword evidence="19" id="KW-1185">Reference proteome</keyword>
<dbReference type="Pfam" id="PF22958">
    <property type="entry name" value="Ltn1_1st"/>
    <property type="match status" value="1"/>
</dbReference>
<dbReference type="InterPro" id="IPR054478">
    <property type="entry name" value="LTN1_UBC"/>
</dbReference>
<evidence type="ECO:0000256" key="13">
    <source>
        <dbReference type="ARBA" id="ARBA00022833"/>
    </source>
</evidence>
<keyword evidence="13 15" id="KW-0862">Zinc</keyword>
<dbReference type="GO" id="GO:0008270">
    <property type="term" value="F:zinc ion binding"/>
    <property type="evidence" value="ECO:0007669"/>
    <property type="project" value="UniProtKB-KW"/>
</dbReference>
<dbReference type="InterPro" id="IPR039795">
    <property type="entry name" value="LTN1/Rkr1"/>
</dbReference>
<sequence length="1729" mass="193491">MAKGSGKSSATSGTRKKHAKKATGPVEPEAGQMKEKRAKNKEKGKGKKEPRQKVYIPPVKPAPVQPDPLETTGIAHQLPPELLVVLRSLGKKAVVTKARALEDLQSGWVERALAGDEDLIPTLHIMFPVWMHHVSPLFLHPSRRIRQLTADLHKSFVLLMKEAILAHFNACSTREAEWILGSWCMAAHDTDRGVAASALSSWRRFNEVSGQVLLNDKENGFFSCLAAFVYRAAMDPLAIYLDLNPLPPAPPPPTKGASKKVEPEPTPRLKSEDLEEDEQDRKARIRVGAYGAIRWIIDTVEAELHEQLSSLTFWSALYYKESAPFVPADEECFGYGQPAVRKAAWALVQALLRHPIQTQLSTLSAAILHSAWVEPDTTVHTVMWQPLLRFLKDHSNAWELADRVSVEGDGSSDEEDEGQHPPLKTRPAYDEFLQFLQLGCSGSPIQGYPTVVIIISTIPSSTFASTSYVSPLTEFFTSFWAAIDGRALSGLNRAKTSGAFLESLYECMVFLLRRVHRDAGHASLLLGAEVKIDALVKDQLVKTFKSLEDRTLKVEEKNLCNTMAKTLVSLEAIDHELYRSAWNVLNQIIKDSASSIVPYLFRTFLDRFPDDSELHAASRILLQEVLRSATDDWECSLNEASENQRPGNGVQTLVGMLNVFGQHLFNDDPEFASKLDALVSEHAYLALTSSETLFFAFLSHRNDETVCQGVWHSTLDGIGQHADTLSSSIKRLLDARVNINTLGTQLDAQVHQLFVESLHKPSSSPEVSLMQQVLQKPGLILSRNGFDSLIQTLGSVFMADINVALRSEGETRSLVDTLLVLMSTALFSLPQFTSSPSLLAVEALPYIFLLGYVLPKSVSSLDGSAAQALWLRFIQDEGSDHFDRTAIFSGIQDLLKTIVVDTQMRPSPEHVLQALSEATLKEVIPPLSFLPSVPELDRTLDDLSSDPIHPALAVLDPLIPPGEYTEIDPPACDSHGFSPYARLVSMFLFVFLEDRQSARRNTWALRHLLALSLYADDYSAYPSGSSPVFRKEALMDLEGLIVKLQQICTYLLTSASDDRWRLKVLDAATNVRPLDETDPSLALFLRDQITRARKGDETREARILGRTLLRVLHDADKAEADRWITFARSIERTAPETSMAIVRAVTEVAPEPPRLDRYRNELAASLLGVPPAKVNTEGLITLRKLAASAPPVDSDVVYLPQQRALNVVKTCEKWIASDEDLDEEVESAMTWTFSHVAPILQNLEGSHWEFIFDVVENNLENSTLDDDATFVSLAHTLKLILVIKDLTLTNKVLREDWQTRRLPILKLVRDLASSRLDENASEPRSRCLELVLAVVQDLPADLIDHDTLPKMCHLVMDTGTEVQKKAYILLQQAAYKRTQHLVVEAAVDTESTFKAELPPELLSILHQTFNFDDAEPSEHPNNIFGYLLGWMIVFDLFFDSSLKVKASYIDQLRSLDIIAASFMPMVLSTLNLDQGAAKVYKLDMWAVDEYHIELYEPDEAFTLQVLAAYLFYRALLNIPSLIHSWILDCKDRQLHSTVVHYTSTHFSPVIIRTEMVHVKSSEAATELEDDTFKIKVAPNINEVVASYLVDEHQLEMKIKIPTDWPLHKIEVKDIKRIGVDEKHWRAWMLGVQQTISNGRIVDGLGLFKKNVTLHFEGQVECAICYSIISVMDGTLPQRPCKTCKNRFHGGCLYKVRLWLSLLGSGLTIFLQWFNTSHSSSCPLCRSDMF</sequence>
<comment type="catalytic activity">
    <reaction evidence="1 15">
        <text>S-ubiquitinyl-[E2 ubiquitin-conjugating enzyme]-L-cysteine + [acceptor protein]-L-lysine = [E2 ubiquitin-conjugating enzyme]-L-cysteine + N(6)-ubiquitinyl-[acceptor protein]-L-lysine.</text>
        <dbReference type="EC" id="2.3.2.27"/>
    </reaction>
</comment>
<dbReference type="PANTHER" id="PTHR12389">
    <property type="entry name" value="ZINC FINGER PROTEIN 294"/>
    <property type="match status" value="1"/>
</dbReference>
<evidence type="ECO:0000313" key="19">
    <source>
        <dbReference type="Proteomes" id="UP001175226"/>
    </source>
</evidence>
<protein>
    <recommendedName>
        <fullName evidence="6 15">E3 ubiquitin-protein ligase listerin</fullName>
        <ecNumber evidence="5 15">2.3.2.27</ecNumber>
    </recommendedName>
    <alternativeName>
        <fullName evidence="15">RING-type E3 ubiquitin transferase listerin</fullName>
    </alternativeName>
</protein>
<feature type="compositionally biased region" description="Low complexity" evidence="16">
    <location>
        <begin position="1"/>
        <end position="13"/>
    </location>
</feature>
<comment type="function">
    <text evidence="15">E3 ubiquitin-protein ligase. Component of the ribosome quality control complex (RQC), a ribosome-associated complex that mediates ubiquitination and extraction of incompletely synthesized nascent chains for proteasomal degradation.</text>
</comment>
<dbReference type="InterPro" id="IPR016024">
    <property type="entry name" value="ARM-type_fold"/>
</dbReference>
<evidence type="ECO:0000256" key="5">
    <source>
        <dbReference type="ARBA" id="ARBA00012483"/>
    </source>
</evidence>
<evidence type="ECO:0000256" key="11">
    <source>
        <dbReference type="ARBA" id="ARBA00022771"/>
    </source>
</evidence>
<keyword evidence="9 15" id="KW-0479">Metal-binding</keyword>
<dbReference type="CDD" id="cd16491">
    <property type="entry name" value="RING-CH-C4HC3_LTN1"/>
    <property type="match status" value="1"/>
</dbReference>
<keyword evidence="11 14" id="KW-0863">Zinc-finger</keyword>
<keyword evidence="7" id="KW-0963">Cytoplasm</keyword>
<dbReference type="InterPro" id="IPR054476">
    <property type="entry name" value="Ltn1_N"/>
</dbReference>
<dbReference type="Proteomes" id="UP001175226">
    <property type="component" value="Unassembled WGS sequence"/>
</dbReference>
<evidence type="ECO:0000256" key="12">
    <source>
        <dbReference type="ARBA" id="ARBA00022786"/>
    </source>
</evidence>
<comment type="subunit">
    <text evidence="15">Component of the ribosome quality control complex (RQC).</text>
</comment>
<dbReference type="InterPro" id="IPR054477">
    <property type="entry name" value="LTN1_E3_ligase_6th"/>
</dbReference>
<comment type="caution">
    <text evidence="18">The sequence shown here is derived from an EMBL/GenBank/DDBJ whole genome shotgun (WGS) entry which is preliminary data.</text>
</comment>
<keyword evidence="10" id="KW-0677">Repeat</keyword>
<accession>A0AA39J6T7</accession>
<evidence type="ECO:0000256" key="8">
    <source>
        <dbReference type="ARBA" id="ARBA00022679"/>
    </source>
</evidence>
<dbReference type="EMBL" id="JAUEPT010000050">
    <property type="protein sequence ID" value="KAK0437212.1"/>
    <property type="molecule type" value="Genomic_DNA"/>
</dbReference>
<feature type="region of interest" description="Disordered" evidence="16">
    <location>
        <begin position="250"/>
        <end position="280"/>
    </location>
</feature>
<reference evidence="18" key="1">
    <citation type="submission" date="2023-06" db="EMBL/GenBank/DDBJ databases">
        <authorList>
            <consortium name="Lawrence Berkeley National Laboratory"/>
            <person name="Ahrendt S."/>
            <person name="Sahu N."/>
            <person name="Indic B."/>
            <person name="Wong-Bajracharya J."/>
            <person name="Merenyi Z."/>
            <person name="Ke H.-M."/>
            <person name="Monk M."/>
            <person name="Kocsube S."/>
            <person name="Drula E."/>
            <person name="Lipzen A."/>
            <person name="Balint B."/>
            <person name="Henrissat B."/>
            <person name="Andreopoulos B."/>
            <person name="Martin F.M."/>
            <person name="Harder C.B."/>
            <person name="Rigling D."/>
            <person name="Ford K.L."/>
            <person name="Foster G.D."/>
            <person name="Pangilinan J."/>
            <person name="Papanicolaou A."/>
            <person name="Barry K."/>
            <person name="LaButti K."/>
            <person name="Viragh M."/>
            <person name="Koriabine M."/>
            <person name="Yan M."/>
            <person name="Riley R."/>
            <person name="Champramary S."/>
            <person name="Plett K.L."/>
            <person name="Tsai I.J."/>
            <person name="Slot J."/>
            <person name="Sipos G."/>
            <person name="Plett J."/>
            <person name="Nagy L.G."/>
            <person name="Grigoriev I.V."/>
        </authorList>
    </citation>
    <scope>NUCLEOTIDE SEQUENCE</scope>
    <source>
        <strain evidence="18">FPL87.14</strain>
    </source>
</reference>
<dbReference type="GO" id="GO:1990112">
    <property type="term" value="C:RQC complex"/>
    <property type="evidence" value="ECO:0007669"/>
    <property type="project" value="UniProtKB-UniRule"/>
</dbReference>
<dbReference type="PROSITE" id="PS50089">
    <property type="entry name" value="ZF_RING_2"/>
    <property type="match status" value="1"/>
</dbReference>
<evidence type="ECO:0000256" key="3">
    <source>
        <dbReference type="ARBA" id="ARBA00004906"/>
    </source>
</evidence>
<proteinExistence type="inferred from homology"/>
<keyword evidence="8 15" id="KW-0808">Transferase</keyword>
<feature type="compositionally biased region" description="Basic and acidic residues" evidence="16">
    <location>
        <begin position="41"/>
        <end position="52"/>
    </location>
</feature>
<evidence type="ECO:0000256" key="15">
    <source>
        <dbReference type="RuleBase" id="RU367090"/>
    </source>
</evidence>
<evidence type="ECO:0000256" key="1">
    <source>
        <dbReference type="ARBA" id="ARBA00000900"/>
    </source>
</evidence>